<reference evidence="1 2" key="1">
    <citation type="journal article" date="2021" name="Int. J. Syst. Evol. Microbiol.">
        <title>Amazonocrinis nigriterrae gen. nov., sp. nov., Atlanticothrix silvestris gen. nov., sp. nov. and Dendronalium phyllosphericum gen. nov., sp. nov., nostocacean cyanobacteria from Brazilian environments.</title>
        <authorList>
            <person name="Alvarenga D.O."/>
            <person name="Andreote A.P.D."/>
            <person name="Branco L.H.Z."/>
            <person name="Delbaje E."/>
            <person name="Cruz R.B."/>
            <person name="Varani A.M."/>
            <person name="Fiore M.F."/>
        </authorList>
    </citation>
    <scope>NUCLEOTIDE SEQUENCE [LARGE SCALE GENOMIC DNA]</scope>
    <source>
        <strain evidence="1 2">CENA67</strain>
    </source>
</reference>
<dbReference type="RefSeq" id="WP_198128248.1">
    <property type="nucleotide sequence ID" value="NZ_JAECZC010000097.1"/>
</dbReference>
<gene>
    <name evidence="1" type="ORF">I8748_30840</name>
</gene>
<evidence type="ECO:0000313" key="1">
    <source>
        <dbReference type="EMBL" id="MBH8566499.1"/>
    </source>
</evidence>
<proteinExistence type="predicted"/>
<name>A0A8J7I1S6_9NOST</name>
<dbReference type="AlphaFoldDB" id="A0A8J7I1S6"/>
<accession>A0A8J7I1S6</accession>
<dbReference type="EMBL" id="JAECZC010000097">
    <property type="protein sequence ID" value="MBH8566499.1"/>
    <property type="molecule type" value="Genomic_DNA"/>
</dbReference>
<protein>
    <submittedName>
        <fullName evidence="1">Uncharacterized protein</fullName>
    </submittedName>
</protein>
<sequence length="82" mass="9441">MSKLGKAAPEGGRYLEGRRYRLWQNQKIITISSKDKRGEILRFENGQIQGNLSSADVEAFQIFEQNLEQELEQAKIQKSQTL</sequence>
<dbReference type="Proteomes" id="UP000632766">
    <property type="component" value="Unassembled WGS sequence"/>
</dbReference>
<organism evidence="1 2">
    <name type="scientific">Amazonocrinis nigriterrae CENA67</name>
    <dbReference type="NCBI Taxonomy" id="2794033"/>
    <lineage>
        <taxon>Bacteria</taxon>
        <taxon>Bacillati</taxon>
        <taxon>Cyanobacteriota</taxon>
        <taxon>Cyanophyceae</taxon>
        <taxon>Nostocales</taxon>
        <taxon>Nostocaceae</taxon>
        <taxon>Amazonocrinis</taxon>
        <taxon>Amazonocrinis nigriterrae</taxon>
    </lineage>
</organism>
<evidence type="ECO:0000313" key="2">
    <source>
        <dbReference type="Proteomes" id="UP000632766"/>
    </source>
</evidence>
<comment type="caution">
    <text evidence="1">The sequence shown here is derived from an EMBL/GenBank/DDBJ whole genome shotgun (WGS) entry which is preliminary data.</text>
</comment>
<keyword evidence="2" id="KW-1185">Reference proteome</keyword>